<sequence length="493" mass="56837">MVEEKSEADSGVEESLRLIDDLKFFLATAPANWQPNQVIRRYYLNSVEGFVSCVYWNDLYYITGTDIVRCISYKFEKFGREVTDRKKFEEGIFSDLRNLKCNKDAILETPKSEFLSFLHKNACLRTKKKQKVFFWFSVPHDKLFADALERDMKRESDDLSATTKPVKEPALSFKMDKSSGSEPLFDQITNHLETKWKTVKTADIASNPVKTEEFVPATASNVPIDQKSSETDDFPIDYFQAADDYFHEPKSALDLNQDFFMSATPSKVKFNDEYLVNQTIPLYTSQIVQNDQIPTSARLIHKKIASPQESQIVADSSYFNDQYFKENEDPYLVGMNPEYYETAYEPEAYQAYATLPSQVQMQPQPTAFAPQMYIKTPVYLHPGNTPHYNYYDPTGTTGMVTTTGGTVTTPYLQQRTPIYNQVQFFPPQQQPQQQMQHTSSQNIHPTYKNNRGISKPPVMRKPVFKNPNLQHLNLEDLNVPTEKQKDYGVKMTE</sequence>
<keyword evidence="4" id="KW-0539">Nucleus</keyword>
<evidence type="ECO:0000256" key="4">
    <source>
        <dbReference type="ARBA" id="ARBA00023242"/>
    </source>
</evidence>
<dbReference type="GO" id="GO:0005634">
    <property type="term" value="C:nucleus"/>
    <property type="evidence" value="ECO:0007669"/>
    <property type="project" value="UniProtKB-SubCell"/>
</dbReference>
<evidence type="ECO:0000313" key="8">
    <source>
        <dbReference type="Proteomes" id="UP000094565"/>
    </source>
</evidence>
<gene>
    <name evidence="7" type="primary">STE12</name>
    <name evidence="7" type="ORF">ATY40_BA7503042</name>
</gene>
<dbReference type="EMBL" id="CP014585">
    <property type="protein sequence ID" value="ANZ75460.1"/>
    <property type="molecule type" value="Genomic_DNA"/>
</dbReference>
<dbReference type="InterPro" id="IPR052127">
    <property type="entry name" value="STE12_transcription_factor"/>
</dbReference>
<dbReference type="GO" id="GO:0003700">
    <property type="term" value="F:DNA-binding transcription factor activity"/>
    <property type="evidence" value="ECO:0007669"/>
    <property type="project" value="InterPro"/>
</dbReference>
<evidence type="ECO:0000256" key="2">
    <source>
        <dbReference type="ARBA" id="ARBA00023015"/>
    </source>
</evidence>
<evidence type="ECO:0000256" key="6">
    <source>
        <dbReference type="SAM" id="MobiDB-lite"/>
    </source>
</evidence>
<proteinExistence type="inferred from homology"/>
<dbReference type="InterPro" id="IPR003120">
    <property type="entry name" value="Ste12"/>
</dbReference>
<dbReference type="PANTHER" id="PTHR47427:SF1">
    <property type="entry name" value="PROTEIN STE12"/>
    <property type="match status" value="1"/>
</dbReference>
<dbReference type="GO" id="GO:2000220">
    <property type="term" value="P:regulation of pseudohyphal growth"/>
    <property type="evidence" value="ECO:0007669"/>
    <property type="project" value="TreeGrafter"/>
</dbReference>
<accession>A0A1B2JBR7</accession>
<evidence type="ECO:0000313" key="7">
    <source>
        <dbReference type="EMBL" id="ANZ75460.1"/>
    </source>
</evidence>
<feature type="compositionally biased region" description="Polar residues" evidence="6">
    <location>
        <begin position="437"/>
        <end position="452"/>
    </location>
</feature>
<organism evidence="7 8">
    <name type="scientific">Komagataella pastoris</name>
    <name type="common">Yeast</name>
    <name type="synonym">Pichia pastoris</name>
    <dbReference type="NCBI Taxonomy" id="4922"/>
    <lineage>
        <taxon>Eukaryota</taxon>
        <taxon>Fungi</taxon>
        <taxon>Dikarya</taxon>
        <taxon>Ascomycota</taxon>
        <taxon>Saccharomycotina</taxon>
        <taxon>Pichiomycetes</taxon>
        <taxon>Pichiales</taxon>
        <taxon>Pichiaceae</taxon>
        <taxon>Komagataella</taxon>
    </lineage>
</organism>
<keyword evidence="8" id="KW-1185">Reference proteome</keyword>
<name>A0A1B2JBR7_PICPA</name>
<dbReference type="OrthoDB" id="1095242at2759"/>
<feature type="region of interest" description="Disordered" evidence="6">
    <location>
        <begin position="432"/>
        <end position="456"/>
    </location>
</feature>
<comment type="similarity">
    <text evidence="5">Belongs to the STE12 transcription factor family.</text>
</comment>
<dbReference type="AlphaFoldDB" id="A0A1B2JBR7"/>
<keyword evidence="2" id="KW-0805">Transcription regulation</keyword>
<comment type="subcellular location">
    <subcellularLocation>
        <location evidence="1">Nucleus</location>
    </subcellularLocation>
</comment>
<evidence type="ECO:0000256" key="3">
    <source>
        <dbReference type="ARBA" id="ARBA00023163"/>
    </source>
</evidence>
<evidence type="ECO:0000256" key="5">
    <source>
        <dbReference type="ARBA" id="ARBA00024345"/>
    </source>
</evidence>
<reference evidence="7 8" key="1">
    <citation type="submission" date="2016-02" db="EMBL/GenBank/DDBJ databases">
        <title>Comparative genomic and transcriptomic foundation for Pichia pastoris.</title>
        <authorList>
            <person name="Love K.R."/>
            <person name="Shah K.A."/>
            <person name="Whittaker C.A."/>
            <person name="Wu J."/>
            <person name="Bartlett M.C."/>
            <person name="Ma D."/>
            <person name="Leeson R.L."/>
            <person name="Priest M."/>
            <person name="Young S.K."/>
            <person name="Love J.C."/>
        </authorList>
    </citation>
    <scope>NUCLEOTIDE SEQUENCE [LARGE SCALE GENOMIC DNA]</scope>
    <source>
        <strain evidence="7 8">ATCC 28485</strain>
    </source>
</reference>
<dbReference type="Pfam" id="PF02200">
    <property type="entry name" value="STE"/>
    <property type="match status" value="1"/>
</dbReference>
<protein>
    <submittedName>
        <fullName evidence="7">BA75_03042T0</fullName>
    </submittedName>
</protein>
<evidence type="ECO:0000256" key="1">
    <source>
        <dbReference type="ARBA" id="ARBA00004123"/>
    </source>
</evidence>
<keyword evidence="3" id="KW-0804">Transcription</keyword>
<dbReference type="GO" id="GO:1990527">
    <property type="term" value="C:Tec1p-Ste12p-Dig1p complex"/>
    <property type="evidence" value="ECO:0007669"/>
    <property type="project" value="TreeGrafter"/>
</dbReference>
<dbReference type="SMART" id="SM00424">
    <property type="entry name" value="STE"/>
    <property type="match status" value="1"/>
</dbReference>
<dbReference type="PANTHER" id="PTHR47427">
    <property type="entry name" value="PROTEIN STE12"/>
    <property type="match status" value="1"/>
</dbReference>
<dbReference type="GO" id="GO:1990526">
    <property type="term" value="C:Ste12p-Dig1p-Dig2p complex"/>
    <property type="evidence" value="ECO:0007669"/>
    <property type="project" value="TreeGrafter"/>
</dbReference>
<dbReference type="Proteomes" id="UP000094565">
    <property type="component" value="Chromosome 2"/>
</dbReference>